<dbReference type="EMBL" id="CH408034">
    <property type="protein sequence ID" value="EAQ85000.1"/>
    <property type="molecule type" value="Genomic_DNA"/>
</dbReference>
<reference evidence="3" key="1">
    <citation type="journal article" date="2015" name="Genome Announc.">
        <title>Draft genome sequence of the cellulolytic fungus Chaetomium globosum.</title>
        <authorList>
            <person name="Cuomo C.A."/>
            <person name="Untereiner W.A."/>
            <person name="Ma L.-J."/>
            <person name="Grabherr M."/>
            <person name="Birren B.W."/>
        </authorList>
    </citation>
    <scope>NUCLEOTIDE SEQUENCE [LARGE SCALE GENOMIC DNA]</scope>
    <source>
        <strain evidence="3">ATCC 6205 / CBS 148.51 / DSM 1962 / NBRC 6347 / NRRL 1970</strain>
    </source>
</reference>
<accession>Q2GSP0</accession>
<name>Q2GSP0_CHAGB</name>
<keyword evidence="3" id="KW-1185">Reference proteome</keyword>
<feature type="compositionally biased region" description="Basic residues" evidence="1">
    <location>
        <begin position="1"/>
        <end position="12"/>
    </location>
</feature>
<dbReference type="Proteomes" id="UP000001056">
    <property type="component" value="Unassembled WGS sequence"/>
</dbReference>
<gene>
    <name evidence="2" type="ORF">CHGG_09014</name>
</gene>
<feature type="region of interest" description="Disordered" evidence="1">
    <location>
        <begin position="53"/>
        <end position="82"/>
    </location>
</feature>
<sequence>MLPTPPHHHQLLHHLLPPPIRRPRLHHHLRRPRGWRAPAARLRRSLSVLAGRAYHADGGDEGGSEEDEEDGAEDADCGDGEE</sequence>
<evidence type="ECO:0000313" key="3">
    <source>
        <dbReference type="Proteomes" id="UP000001056"/>
    </source>
</evidence>
<dbReference type="VEuPathDB" id="FungiDB:CHGG_09014"/>
<feature type="region of interest" description="Disordered" evidence="1">
    <location>
        <begin position="1"/>
        <end position="22"/>
    </location>
</feature>
<evidence type="ECO:0000313" key="2">
    <source>
        <dbReference type="EMBL" id="EAQ85000.1"/>
    </source>
</evidence>
<protein>
    <submittedName>
        <fullName evidence="2">Uncharacterized protein</fullName>
    </submittedName>
</protein>
<feature type="compositionally biased region" description="Acidic residues" evidence="1">
    <location>
        <begin position="59"/>
        <end position="82"/>
    </location>
</feature>
<dbReference type="InParanoid" id="Q2GSP0"/>
<dbReference type="HOGENOM" id="CLU_2558110_0_0_1"/>
<organism evidence="2 3">
    <name type="scientific">Chaetomium globosum (strain ATCC 6205 / CBS 148.51 / DSM 1962 / NBRC 6347 / NRRL 1970)</name>
    <name type="common">Soil fungus</name>
    <dbReference type="NCBI Taxonomy" id="306901"/>
    <lineage>
        <taxon>Eukaryota</taxon>
        <taxon>Fungi</taxon>
        <taxon>Dikarya</taxon>
        <taxon>Ascomycota</taxon>
        <taxon>Pezizomycotina</taxon>
        <taxon>Sordariomycetes</taxon>
        <taxon>Sordariomycetidae</taxon>
        <taxon>Sordariales</taxon>
        <taxon>Chaetomiaceae</taxon>
        <taxon>Chaetomium</taxon>
    </lineage>
</organism>
<dbReference type="AlphaFoldDB" id="Q2GSP0"/>
<evidence type="ECO:0000256" key="1">
    <source>
        <dbReference type="SAM" id="MobiDB-lite"/>
    </source>
</evidence>
<dbReference type="GeneID" id="4395000"/>
<dbReference type="RefSeq" id="XP_001226941.1">
    <property type="nucleotide sequence ID" value="XM_001226940.1"/>
</dbReference>
<proteinExistence type="predicted"/>